<proteinExistence type="predicted"/>
<gene>
    <name evidence="3" type="ORF">PR001_g21286</name>
</gene>
<feature type="signal peptide" evidence="2">
    <location>
        <begin position="1"/>
        <end position="27"/>
    </location>
</feature>
<feature type="chain" id="PRO_5025420508" description="Integrase catalytic domain-containing protein" evidence="2">
    <location>
        <begin position="28"/>
        <end position="109"/>
    </location>
</feature>
<evidence type="ECO:0000256" key="1">
    <source>
        <dbReference type="SAM" id="MobiDB-lite"/>
    </source>
</evidence>
<keyword evidence="2" id="KW-0732">Signal</keyword>
<protein>
    <recommendedName>
        <fullName evidence="5">Integrase catalytic domain-containing protein</fullName>
    </recommendedName>
</protein>
<dbReference type="Proteomes" id="UP000429607">
    <property type="component" value="Unassembled WGS sequence"/>
</dbReference>
<accession>A0A6A3JGQ9</accession>
<evidence type="ECO:0008006" key="5">
    <source>
        <dbReference type="Google" id="ProtNLM"/>
    </source>
</evidence>
<evidence type="ECO:0000313" key="3">
    <source>
        <dbReference type="EMBL" id="KAE8991224.1"/>
    </source>
</evidence>
<dbReference type="AlphaFoldDB" id="A0A6A3JGQ9"/>
<sequence>MAYCPWANGTVEVVNRLLLKLLRAVLSEPPPPVQVGTSARMGAISTKPTAIGQTWWSGSPYCIHRTTSNHPTRSGFFGRSRGGNERRSAATQSRTAFGSDGRSAGSYAP</sequence>
<feature type="region of interest" description="Disordered" evidence="1">
    <location>
        <begin position="69"/>
        <end position="109"/>
    </location>
</feature>
<comment type="caution">
    <text evidence="3">The sequence shown here is derived from an EMBL/GenBank/DDBJ whole genome shotgun (WGS) entry which is preliminary data.</text>
</comment>
<evidence type="ECO:0000313" key="4">
    <source>
        <dbReference type="Proteomes" id="UP000429607"/>
    </source>
</evidence>
<organism evidence="3 4">
    <name type="scientific">Phytophthora rubi</name>
    <dbReference type="NCBI Taxonomy" id="129364"/>
    <lineage>
        <taxon>Eukaryota</taxon>
        <taxon>Sar</taxon>
        <taxon>Stramenopiles</taxon>
        <taxon>Oomycota</taxon>
        <taxon>Peronosporomycetes</taxon>
        <taxon>Peronosporales</taxon>
        <taxon>Peronosporaceae</taxon>
        <taxon>Phytophthora</taxon>
    </lineage>
</organism>
<reference evidence="3 4" key="1">
    <citation type="submission" date="2018-09" db="EMBL/GenBank/DDBJ databases">
        <title>Genomic investigation of the strawberry pathogen Phytophthora fragariae indicates pathogenicity is determined by transcriptional variation in three key races.</title>
        <authorList>
            <person name="Adams T.M."/>
            <person name="Armitage A.D."/>
            <person name="Sobczyk M.K."/>
            <person name="Bates H.J."/>
            <person name="Dunwell J.M."/>
            <person name="Nellist C.F."/>
            <person name="Harrison R.J."/>
        </authorList>
    </citation>
    <scope>NUCLEOTIDE SEQUENCE [LARGE SCALE GENOMIC DNA]</scope>
    <source>
        <strain evidence="3 4">SCRP249</strain>
    </source>
</reference>
<evidence type="ECO:0000256" key="2">
    <source>
        <dbReference type="SAM" id="SignalP"/>
    </source>
</evidence>
<dbReference type="EMBL" id="QXFV01002204">
    <property type="protein sequence ID" value="KAE8991224.1"/>
    <property type="molecule type" value="Genomic_DNA"/>
</dbReference>
<name>A0A6A3JGQ9_9STRA</name>